<keyword evidence="1" id="KW-0233">DNA recombination</keyword>
<proteinExistence type="predicted"/>
<feature type="domain" description="Tyr recombinase" evidence="2">
    <location>
        <begin position="101"/>
        <end position="163"/>
    </location>
</feature>
<sequence length="181" mass="21372">MSDKMNELSNREFIKRLEQKIPSKKVNFDNPVDVKEFFGDEDFLEYEEVFKDYIDLGYIFTRTYVRKGNKQGSPLYHNEISAFLRGGKSQSAKYNKKSGKTYKDIDEYLDFGRPIHVVPHMFRHSFVSILASEKVPLETIRSLVGHAEDSKEIERVYLHVLKKEKRYMKDVMMNLDEKLSD</sequence>
<evidence type="ECO:0000259" key="2">
    <source>
        <dbReference type="Pfam" id="PF00589"/>
    </source>
</evidence>
<dbReference type="InterPro" id="IPR002104">
    <property type="entry name" value="Integrase_catalytic"/>
</dbReference>
<dbReference type="Proteomes" id="UP000809081">
    <property type="component" value="Unassembled WGS sequence"/>
</dbReference>
<dbReference type="InterPro" id="IPR011010">
    <property type="entry name" value="DNA_brk_join_enz"/>
</dbReference>
<dbReference type="EMBL" id="JAFBEI010000014">
    <property type="protein sequence ID" value="MBM7636024.1"/>
    <property type="molecule type" value="Genomic_DNA"/>
</dbReference>
<protein>
    <submittedName>
        <fullName evidence="3">Integrase</fullName>
    </submittedName>
</protein>
<keyword evidence="4" id="KW-1185">Reference proteome</keyword>
<evidence type="ECO:0000313" key="3">
    <source>
        <dbReference type="EMBL" id="MBM7636024.1"/>
    </source>
</evidence>
<accession>A0ABS2PKR0</accession>
<dbReference type="SUPFAM" id="SSF56349">
    <property type="entry name" value="DNA breaking-rejoining enzymes"/>
    <property type="match status" value="1"/>
</dbReference>
<reference evidence="3 4" key="1">
    <citation type="submission" date="2021-01" db="EMBL/GenBank/DDBJ databases">
        <title>Genomic Encyclopedia of Type Strains, Phase IV (KMG-IV): sequencing the most valuable type-strain genomes for metagenomic binning, comparative biology and taxonomic classification.</title>
        <authorList>
            <person name="Goeker M."/>
        </authorList>
    </citation>
    <scope>NUCLEOTIDE SEQUENCE [LARGE SCALE GENOMIC DNA]</scope>
    <source>
        <strain evidence="3 4">DSM 27513</strain>
    </source>
</reference>
<gene>
    <name evidence="3" type="ORF">JOC31_000843</name>
</gene>
<evidence type="ECO:0000256" key="1">
    <source>
        <dbReference type="ARBA" id="ARBA00023172"/>
    </source>
</evidence>
<dbReference type="Pfam" id="PF00589">
    <property type="entry name" value="Phage_integrase"/>
    <property type="match status" value="1"/>
</dbReference>
<dbReference type="InterPro" id="IPR013762">
    <property type="entry name" value="Integrase-like_cat_sf"/>
</dbReference>
<dbReference type="Gene3D" id="1.10.443.10">
    <property type="entry name" value="Intergrase catalytic core"/>
    <property type="match status" value="1"/>
</dbReference>
<comment type="caution">
    <text evidence="3">The sequence shown here is derived from an EMBL/GenBank/DDBJ whole genome shotgun (WGS) entry which is preliminary data.</text>
</comment>
<name>A0ABS2PKR0_9STRE</name>
<evidence type="ECO:0000313" key="4">
    <source>
        <dbReference type="Proteomes" id="UP000809081"/>
    </source>
</evidence>
<organism evidence="3 4">
    <name type="scientific">Streptococcus saliviloxodontae</name>
    <dbReference type="NCBI Taxonomy" id="1349416"/>
    <lineage>
        <taxon>Bacteria</taxon>
        <taxon>Bacillati</taxon>
        <taxon>Bacillota</taxon>
        <taxon>Bacilli</taxon>
        <taxon>Lactobacillales</taxon>
        <taxon>Streptococcaceae</taxon>
        <taxon>Streptococcus</taxon>
    </lineage>
</organism>